<dbReference type="InterPro" id="IPR024654">
    <property type="entry name" value="Calcineurin-like_PHP_lpxH"/>
</dbReference>
<dbReference type="InterPro" id="IPR050126">
    <property type="entry name" value="Ap4A_hydrolase"/>
</dbReference>
<dbReference type="InterPro" id="IPR011152">
    <property type="entry name" value="Pesterase_MJ0912"/>
</dbReference>
<protein>
    <submittedName>
        <fullName evidence="3">Phosphodiesterase</fullName>
    </submittedName>
</protein>
<sequence length="271" mass="30811">MKIGIVSDVHGNLEALQSVWQLFDAEKVEAVWCLGDIVGYGANPRECLAEIRDRCSVVLKGNHDEAAATLWGLDWFNEWARRAIVWTHHQLSEQERSFLQKLPASVRLFGSHSWEQREQDLFNLAFPVWLVHGSIREPLTEYILNAHIAAENIEVLMSESLPADVPILLFFGHSHVAETYFLPSPRSRKLRHQRFLVTTEFQFQPGGIYLVNVGSVGQPRDGNPYAACGILDTENLTLKVFRIPYDVERAAVKILRAGLPQELALRLFQGW</sequence>
<feature type="domain" description="Calcineurin-like phosphoesterase" evidence="2">
    <location>
        <begin position="1"/>
        <end position="235"/>
    </location>
</feature>
<comment type="caution">
    <text evidence="3">The sequence shown here is derived from an EMBL/GenBank/DDBJ whole genome shotgun (WGS) entry which is preliminary data.</text>
</comment>
<reference evidence="3 4" key="1">
    <citation type="submission" date="2022-08" db="EMBL/GenBank/DDBJ databases">
        <title>Bacterial and archaeal communities from various locations to study Microbial Dark Matter (Phase II).</title>
        <authorList>
            <person name="Stepanauskas R."/>
        </authorList>
    </citation>
    <scope>NUCLEOTIDE SEQUENCE [LARGE SCALE GENOMIC DNA]</scope>
    <source>
        <strain evidence="3 4">PD1</strain>
    </source>
</reference>
<dbReference type="Gene3D" id="3.60.21.10">
    <property type="match status" value="1"/>
</dbReference>
<dbReference type="RefSeq" id="WP_259097890.1">
    <property type="nucleotide sequence ID" value="NZ_CP130454.1"/>
</dbReference>
<dbReference type="SUPFAM" id="SSF56300">
    <property type="entry name" value="Metallo-dependent phosphatases"/>
    <property type="match status" value="1"/>
</dbReference>
<gene>
    <name evidence="3" type="ORF">M2350_002553</name>
</gene>
<dbReference type="PIRSF" id="PIRSF000883">
    <property type="entry name" value="Pesterase_MJ0912"/>
    <property type="match status" value="1"/>
</dbReference>
<name>A0ABT2EQE9_9BACT</name>
<proteinExistence type="inferred from homology"/>
<dbReference type="InterPro" id="IPR029052">
    <property type="entry name" value="Metallo-depent_PP-like"/>
</dbReference>
<accession>A0ABT2EQE9</accession>
<evidence type="ECO:0000313" key="4">
    <source>
        <dbReference type="Proteomes" id="UP001204798"/>
    </source>
</evidence>
<evidence type="ECO:0000256" key="1">
    <source>
        <dbReference type="ARBA" id="ARBA00008950"/>
    </source>
</evidence>
<keyword evidence="4" id="KW-1185">Reference proteome</keyword>
<dbReference type="Proteomes" id="UP001204798">
    <property type="component" value="Unassembled WGS sequence"/>
</dbReference>
<organism evidence="3 4">
    <name type="scientific">Candidatus Fervidibacter sacchari</name>
    <dbReference type="NCBI Taxonomy" id="1448929"/>
    <lineage>
        <taxon>Bacteria</taxon>
        <taxon>Candidatus Fervidibacterota</taxon>
        <taxon>Candidatus Fervidibacter</taxon>
    </lineage>
</organism>
<evidence type="ECO:0000313" key="3">
    <source>
        <dbReference type="EMBL" id="MCS3920136.1"/>
    </source>
</evidence>
<dbReference type="PANTHER" id="PTHR42850:SF2">
    <property type="entry name" value="BLL5683 PROTEIN"/>
    <property type="match status" value="1"/>
</dbReference>
<evidence type="ECO:0000259" key="2">
    <source>
        <dbReference type="Pfam" id="PF12850"/>
    </source>
</evidence>
<comment type="similarity">
    <text evidence="1">Belongs to the metallophosphoesterase superfamily. YfcE family.</text>
</comment>
<dbReference type="Pfam" id="PF12850">
    <property type="entry name" value="Metallophos_2"/>
    <property type="match status" value="1"/>
</dbReference>
<dbReference type="PANTHER" id="PTHR42850">
    <property type="entry name" value="METALLOPHOSPHOESTERASE"/>
    <property type="match status" value="1"/>
</dbReference>
<dbReference type="EMBL" id="JANUCP010000004">
    <property type="protein sequence ID" value="MCS3920136.1"/>
    <property type="molecule type" value="Genomic_DNA"/>
</dbReference>